<dbReference type="AlphaFoldDB" id="A0A4Q4TWK2"/>
<evidence type="ECO:0000256" key="1">
    <source>
        <dbReference type="SAM" id="MobiDB-lite"/>
    </source>
</evidence>
<feature type="region of interest" description="Disordered" evidence="1">
    <location>
        <begin position="146"/>
        <end position="180"/>
    </location>
</feature>
<sequence length="180" mass="20310">MGPAARIENSRVVDCMELIRVGPSEVIRLPRVLFPKFWEAALGNALTAYFEPRDFSGKWITKRTFVIAVIIEPLGDAQKVFTDQEDFLSLSAFGVNGYTQRHKDRNDSAAEVAGLCTPGWHANSFGPRFFMIATGHNNVKEHVRRKLGKLPELPPVSNKRRDFSEDGKDKNMETTCTNRQ</sequence>
<keyword evidence="3" id="KW-1185">Reference proteome</keyword>
<dbReference type="EMBL" id="QJNU01000003">
    <property type="protein sequence ID" value="RYP11332.1"/>
    <property type="molecule type" value="Genomic_DNA"/>
</dbReference>
<evidence type="ECO:0000313" key="3">
    <source>
        <dbReference type="Proteomes" id="UP000293360"/>
    </source>
</evidence>
<reference evidence="2 3" key="1">
    <citation type="submission" date="2018-06" db="EMBL/GenBank/DDBJ databases">
        <title>Complete Genomes of Monosporascus.</title>
        <authorList>
            <person name="Robinson A.J."/>
            <person name="Natvig D.O."/>
        </authorList>
    </citation>
    <scope>NUCLEOTIDE SEQUENCE [LARGE SCALE GENOMIC DNA]</scope>
    <source>
        <strain evidence="2 3">CBS 110550</strain>
    </source>
</reference>
<dbReference type="OrthoDB" id="10562172at2759"/>
<dbReference type="Proteomes" id="UP000293360">
    <property type="component" value="Unassembled WGS sequence"/>
</dbReference>
<accession>A0A4Q4TWK2</accession>
<comment type="caution">
    <text evidence="2">The sequence shown here is derived from an EMBL/GenBank/DDBJ whole genome shotgun (WGS) entry which is preliminary data.</text>
</comment>
<feature type="compositionally biased region" description="Basic and acidic residues" evidence="1">
    <location>
        <begin position="159"/>
        <end position="172"/>
    </location>
</feature>
<dbReference type="STRING" id="155417.A0A4Q4TWK2"/>
<gene>
    <name evidence="2" type="ORF">DL764_000150</name>
</gene>
<name>A0A4Q4TWK2_9PEZI</name>
<protein>
    <submittedName>
        <fullName evidence="2">Uncharacterized protein</fullName>
    </submittedName>
</protein>
<evidence type="ECO:0000313" key="2">
    <source>
        <dbReference type="EMBL" id="RYP11332.1"/>
    </source>
</evidence>
<proteinExistence type="predicted"/>
<organism evidence="2 3">
    <name type="scientific">Monosporascus ibericus</name>
    <dbReference type="NCBI Taxonomy" id="155417"/>
    <lineage>
        <taxon>Eukaryota</taxon>
        <taxon>Fungi</taxon>
        <taxon>Dikarya</taxon>
        <taxon>Ascomycota</taxon>
        <taxon>Pezizomycotina</taxon>
        <taxon>Sordariomycetes</taxon>
        <taxon>Xylariomycetidae</taxon>
        <taxon>Xylariales</taxon>
        <taxon>Xylariales incertae sedis</taxon>
        <taxon>Monosporascus</taxon>
    </lineage>
</organism>